<accession>A0ACD4D7A0</accession>
<evidence type="ECO:0000313" key="1">
    <source>
        <dbReference type="EMBL" id="UXN61721.1"/>
    </source>
</evidence>
<protein>
    <submittedName>
        <fullName evidence="1">Head-tail connector protein</fullName>
    </submittedName>
</protein>
<keyword evidence="2" id="KW-1185">Reference proteome</keyword>
<sequence>MSIVTLSLLKLQLNIDDSADDELLQHKLDAAEAWVANYTGTPWTNYDTVPSDVKEGVLLLAGHLYENREATLVGVNPYELPFGLLDMIRPYREWTF</sequence>
<name>A0ACD4D7A0_9HYPH</name>
<dbReference type="Proteomes" id="UP001061991">
    <property type="component" value="Chromosome"/>
</dbReference>
<dbReference type="EMBL" id="CP104973">
    <property type="protein sequence ID" value="UXN61721.1"/>
    <property type="molecule type" value="Genomic_DNA"/>
</dbReference>
<organism evidence="1 2">
    <name type="scientific">Phyllobacterium zundukense</name>
    <dbReference type="NCBI Taxonomy" id="1867719"/>
    <lineage>
        <taxon>Bacteria</taxon>
        <taxon>Pseudomonadati</taxon>
        <taxon>Pseudomonadota</taxon>
        <taxon>Alphaproteobacteria</taxon>
        <taxon>Hyphomicrobiales</taxon>
        <taxon>Phyllobacteriaceae</taxon>
        <taxon>Phyllobacterium</taxon>
    </lineage>
</organism>
<proteinExistence type="predicted"/>
<reference evidence="1" key="1">
    <citation type="submission" date="2022-09" db="EMBL/GenBank/DDBJ databases">
        <title>Interaction between co-microsymbionts with complementary sets of symbiotic genes in legume-rhizobium systems.</title>
        <authorList>
            <person name="Safronova V."/>
            <person name="Sazanova A."/>
            <person name="Afonin A."/>
            <person name="Chirak E."/>
        </authorList>
    </citation>
    <scope>NUCLEOTIDE SEQUENCE</scope>
    <source>
        <strain evidence="1">A18/3m</strain>
    </source>
</reference>
<gene>
    <name evidence="1" type="ORF">N8E88_16885</name>
</gene>
<evidence type="ECO:0000313" key="2">
    <source>
        <dbReference type="Proteomes" id="UP001061991"/>
    </source>
</evidence>